<evidence type="ECO:0000313" key="1">
    <source>
        <dbReference type="EMBL" id="MFF9886501.1"/>
    </source>
</evidence>
<dbReference type="RefSeq" id="WP_030792943.1">
    <property type="nucleotide sequence ID" value="NZ_JBFACJ010000042.1"/>
</dbReference>
<name>A0ABW6Z5S9_9ACTN</name>
<sequence length="459" mass="49538">MAVETGNPLLAGLIAEAGLSNKELARRLNARAIAAGEAASYTHTSVKNWTDRGIHPRDAIVPFITSILGEALGRPVTEAEIGYASKDARRRPGNLFPRDPIEALRGVADFWSSMDRREFLSGSTSAFAASAFMSPVTRWLAVPADPPVSGLAGRRIGRADVNALWHAAALARKQDSRFGGGDWRTSAIARTLRVHAGPMLRGTYSDEIGRRLFTAAAELSRAVGWAAVDMNHQQAAQRHLTHALRLARLAGDVQSGCYVLSTMALQTFLAGYPAEAADMAEGAYERARHVAAPRVLAFAKLAEARAHARAGHTQDAGAALHRAETLLDQIRPENDPPWLAYFTHARLASDAVETHRDLAQPQAALRWSREAGAMSKDQFTRAVGLRTAVMGATYMQTGELEAGISSGHQAVDILAPVQSVRARTYVADLLAAAGRWKRHPGIKELALRANREMRVPLPA</sequence>
<comment type="caution">
    <text evidence="1">The sequence shown here is derived from an EMBL/GenBank/DDBJ whole genome shotgun (WGS) entry which is preliminary data.</text>
</comment>
<organism evidence="1 2">
    <name type="scientific">Streptomyces eurythermus</name>
    <dbReference type="NCBI Taxonomy" id="42237"/>
    <lineage>
        <taxon>Bacteria</taxon>
        <taxon>Bacillati</taxon>
        <taxon>Actinomycetota</taxon>
        <taxon>Actinomycetes</taxon>
        <taxon>Kitasatosporales</taxon>
        <taxon>Streptomycetaceae</taxon>
        <taxon>Streptomyces</taxon>
    </lineage>
</organism>
<keyword evidence="2" id="KW-1185">Reference proteome</keyword>
<dbReference type="Proteomes" id="UP001603418">
    <property type="component" value="Unassembled WGS sequence"/>
</dbReference>
<evidence type="ECO:0000313" key="2">
    <source>
        <dbReference type="Proteomes" id="UP001603418"/>
    </source>
</evidence>
<reference evidence="1 2" key="1">
    <citation type="submission" date="2024-10" db="EMBL/GenBank/DDBJ databases">
        <title>The Natural Products Discovery Center: Release of the First 8490 Sequenced Strains for Exploring Actinobacteria Biosynthetic Diversity.</title>
        <authorList>
            <person name="Kalkreuter E."/>
            <person name="Kautsar S.A."/>
            <person name="Yang D."/>
            <person name="Bader C.D."/>
            <person name="Teijaro C.N."/>
            <person name="Fluegel L."/>
            <person name="Davis C.M."/>
            <person name="Simpson J.R."/>
            <person name="Lauterbach L."/>
            <person name="Steele A.D."/>
            <person name="Gui C."/>
            <person name="Meng S."/>
            <person name="Li G."/>
            <person name="Viehrig K."/>
            <person name="Ye F."/>
            <person name="Su P."/>
            <person name="Kiefer A.F."/>
            <person name="Nichols A."/>
            <person name="Cepeda A.J."/>
            <person name="Yan W."/>
            <person name="Fan B."/>
            <person name="Jiang Y."/>
            <person name="Adhikari A."/>
            <person name="Zheng C.-J."/>
            <person name="Schuster L."/>
            <person name="Cowan T.M."/>
            <person name="Smanski M.J."/>
            <person name="Chevrette M.G."/>
            <person name="De Carvalho L.P.S."/>
            <person name="Shen B."/>
        </authorList>
    </citation>
    <scope>NUCLEOTIDE SEQUENCE [LARGE SCALE GENOMIC DNA]</scope>
    <source>
        <strain evidence="1 2">NPDC013366</strain>
    </source>
</reference>
<gene>
    <name evidence="1" type="ORF">ACF1HC_33660</name>
</gene>
<dbReference type="EMBL" id="JBICBM010000020">
    <property type="protein sequence ID" value="MFF9886501.1"/>
    <property type="molecule type" value="Genomic_DNA"/>
</dbReference>
<accession>A0ABW6Z5S9</accession>
<proteinExistence type="predicted"/>
<protein>
    <submittedName>
        <fullName evidence="1">Sporulation protein</fullName>
    </submittedName>
</protein>